<dbReference type="PANTHER" id="PTHR31589:SF232">
    <property type="entry name" value="NEPROSIN DOMAIN-CONTAINING PROTEIN"/>
    <property type="match status" value="1"/>
</dbReference>
<feature type="domain" description="Neprosin PEP catalytic" evidence="1">
    <location>
        <begin position="50"/>
        <end position="308"/>
    </location>
</feature>
<dbReference type="PROSITE" id="PS52045">
    <property type="entry name" value="NEPROSIN_PEP_CD"/>
    <property type="match status" value="1"/>
</dbReference>
<dbReference type="InterPro" id="IPR053168">
    <property type="entry name" value="Glutamic_endopeptidase"/>
</dbReference>
<gene>
    <name evidence="2" type="ORF">DVH24_021448</name>
</gene>
<sequence>MHIFKGPLLLLLHRKRLASRYLDKFSPLIVGCGSANMSSRLRTALLVILCLRKHDCSRVMATTTPGEDDMELERQLQSLNKSIVKTIQLRPTSFPAETQKSAPVIDPISETLSKMEACPEGTVPIPRTTKDDLVMAKSLSLQMFRNAAKTNALSPNTHHSNVWVEGAPQGNYNVLIAGVMDPVSENWWLQIGAKSNITVGYWPKEIVPGLLNRAEDAGWGGIAMTKENEDIPPMGGGQFPDGFYDHAAYFKEVRYMLKGLEQVIPTYCDSFTEHADGTGCYALQNDKDTWLEGWRYRFLFGGPGGNCGT</sequence>
<evidence type="ECO:0000313" key="2">
    <source>
        <dbReference type="EMBL" id="RXH99646.1"/>
    </source>
</evidence>
<organism evidence="2 3">
    <name type="scientific">Malus domestica</name>
    <name type="common">Apple</name>
    <name type="synonym">Pyrus malus</name>
    <dbReference type="NCBI Taxonomy" id="3750"/>
    <lineage>
        <taxon>Eukaryota</taxon>
        <taxon>Viridiplantae</taxon>
        <taxon>Streptophyta</taxon>
        <taxon>Embryophyta</taxon>
        <taxon>Tracheophyta</taxon>
        <taxon>Spermatophyta</taxon>
        <taxon>Magnoliopsida</taxon>
        <taxon>eudicotyledons</taxon>
        <taxon>Gunneridae</taxon>
        <taxon>Pentapetalae</taxon>
        <taxon>rosids</taxon>
        <taxon>fabids</taxon>
        <taxon>Rosales</taxon>
        <taxon>Rosaceae</taxon>
        <taxon>Amygdaloideae</taxon>
        <taxon>Maleae</taxon>
        <taxon>Malus</taxon>
    </lineage>
</organism>
<keyword evidence="3" id="KW-1185">Reference proteome</keyword>
<reference evidence="2 3" key="1">
    <citation type="submission" date="2018-10" db="EMBL/GenBank/DDBJ databases">
        <title>A high-quality apple genome assembly.</title>
        <authorList>
            <person name="Hu J."/>
        </authorList>
    </citation>
    <scope>NUCLEOTIDE SEQUENCE [LARGE SCALE GENOMIC DNA]</scope>
    <source>
        <strain evidence="3">cv. HFTH1</strain>
        <tissue evidence="2">Young leaf</tissue>
    </source>
</reference>
<accession>A0A498JX14</accession>
<evidence type="ECO:0000313" key="3">
    <source>
        <dbReference type="Proteomes" id="UP000290289"/>
    </source>
</evidence>
<dbReference type="STRING" id="3750.A0A498JX14"/>
<name>A0A498JX14_MALDO</name>
<dbReference type="Proteomes" id="UP000290289">
    <property type="component" value="Chromosome 5"/>
</dbReference>
<dbReference type="InterPro" id="IPR004314">
    <property type="entry name" value="Neprosin"/>
</dbReference>
<dbReference type="PANTHER" id="PTHR31589">
    <property type="entry name" value="PROTEIN, PUTATIVE (DUF239)-RELATED-RELATED"/>
    <property type="match status" value="1"/>
</dbReference>
<dbReference type="AlphaFoldDB" id="A0A498JX14"/>
<dbReference type="Pfam" id="PF03080">
    <property type="entry name" value="Neprosin"/>
    <property type="match status" value="1"/>
</dbReference>
<comment type="caution">
    <text evidence="2">The sequence shown here is derived from an EMBL/GenBank/DDBJ whole genome shotgun (WGS) entry which is preliminary data.</text>
</comment>
<evidence type="ECO:0000259" key="1">
    <source>
        <dbReference type="PROSITE" id="PS52045"/>
    </source>
</evidence>
<proteinExistence type="predicted"/>
<dbReference type="EMBL" id="RDQH01000331">
    <property type="protein sequence ID" value="RXH99646.1"/>
    <property type="molecule type" value="Genomic_DNA"/>
</dbReference>
<protein>
    <recommendedName>
        <fullName evidence="1">Neprosin PEP catalytic domain-containing protein</fullName>
    </recommendedName>
</protein>